<sequence length="138" mass="15420">MESVQGVLSAPSLIYPSRSGLQGFKWCLPEAYWGLEKDMSDLCPAQKDFKSFPRDSGYDSLPSKLSVLDKLLHTHPVWLQLGLNDAETAEVLQTQPPGTFLVRKSTRMQKKVLSLRLPTTDLGSCLKEFAIKESAYSK</sequence>
<evidence type="ECO:0000313" key="2">
    <source>
        <dbReference type="Proteomes" id="UP000827872"/>
    </source>
</evidence>
<evidence type="ECO:0000313" key="1">
    <source>
        <dbReference type="EMBL" id="KAH7989856.1"/>
    </source>
</evidence>
<comment type="caution">
    <text evidence="1">The sequence shown here is derived from an EMBL/GenBank/DDBJ whole genome shotgun (WGS) entry which is preliminary data.</text>
</comment>
<gene>
    <name evidence="1" type="primary">RIN2_1</name>
    <name evidence="1" type="ORF">K3G42_015451</name>
</gene>
<name>A0ACB8ECD6_9SAUR</name>
<keyword evidence="2" id="KW-1185">Reference proteome</keyword>
<dbReference type="Proteomes" id="UP000827872">
    <property type="component" value="Linkage Group LG14"/>
</dbReference>
<organism evidence="1 2">
    <name type="scientific">Sphaerodactylus townsendi</name>
    <dbReference type="NCBI Taxonomy" id="933632"/>
    <lineage>
        <taxon>Eukaryota</taxon>
        <taxon>Metazoa</taxon>
        <taxon>Chordata</taxon>
        <taxon>Craniata</taxon>
        <taxon>Vertebrata</taxon>
        <taxon>Euteleostomi</taxon>
        <taxon>Lepidosauria</taxon>
        <taxon>Squamata</taxon>
        <taxon>Bifurcata</taxon>
        <taxon>Gekkota</taxon>
        <taxon>Sphaerodactylidae</taxon>
        <taxon>Sphaerodactylus</taxon>
    </lineage>
</organism>
<accession>A0ACB8ECD6</accession>
<protein>
    <submittedName>
        <fullName evidence="1">E3 ubiquitin protein ligase rin2</fullName>
    </submittedName>
</protein>
<reference evidence="1" key="1">
    <citation type="submission" date="2021-08" db="EMBL/GenBank/DDBJ databases">
        <title>The first chromosome-level gecko genome reveals the dynamic sex chromosomes of Neotropical dwarf geckos (Sphaerodactylidae: Sphaerodactylus).</title>
        <authorList>
            <person name="Pinto B.J."/>
            <person name="Keating S.E."/>
            <person name="Gamble T."/>
        </authorList>
    </citation>
    <scope>NUCLEOTIDE SEQUENCE</scope>
    <source>
        <strain evidence="1">TG3544</strain>
    </source>
</reference>
<proteinExistence type="predicted"/>
<dbReference type="EMBL" id="CM037627">
    <property type="protein sequence ID" value="KAH7989856.1"/>
    <property type="molecule type" value="Genomic_DNA"/>
</dbReference>